<accession>A0A5N5HBJ9</accession>
<dbReference type="OrthoDB" id="627829at2759"/>
<dbReference type="GO" id="GO:0046872">
    <property type="term" value="F:metal ion binding"/>
    <property type="evidence" value="ECO:0007669"/>
    <property type="project" value="UniProtKB-KW"/>
</dbReference>
<dbReference type="PANTHER" id="PTHR47991">
    <property type="entry name" value="OXOGLUTARATE/IRON-DEPENDENT DIOXYGENASE"/>
    <property type="match status" value="1"/>
</dbReference>
<sequence length="170" mass="19004">MGAIMESLGLSPTYLRNSLEQGMHIVVANSYPQCFSTSNNLGLPPYTDHSIITFLLESTSGLEIMDFTDSSAWKSILAVKGTLKVIVGNHLEVLSNGMYKSVFHQATPSPRLSRVSIASFLSLRIGETVELAMKLVDEEHPQRYRATTFDEFFNHLSSNEERPYIDCLKI</sequence>
<name>A0A5N5HBJ9_9ROSA</name>
<evidence type="ECO:0000256" key="2">
    <source>
        <dbReference type="ARBA" id="ARBA00022896"/>
    </source>
</evidence>
<dbReference type="EMBL" id="SMOL01000231">
    <property type="protein sequence ID" value="KAB2622830.1"/>
    <property type="molecule type" value="Genomic_DNA"/>
</dbReference>
<dbReference type="Proteomes" id="UP000327157">
    <property type="component" value="Chromosome 4"/>
</dbReference>
<evidence type="ECO:0000256" key="3">
    <source>
        <dbReference type="ARBA" id="ARBA00023004"/>
    </source>
</evidence>
<evidence type="ECO:0000256" key="1">
    <source>
        <dbReference type="ARBA" id="ARBA00022723"/>
    </source>
</evidence>
<evidence type="ECO:0000313" key="5">
    <source>
        <dbReference type="EMBL" id="KAB2622830.1"/>
    </source>
</evidence>
<protein>
    <submittedName>
        <fullName evidence="5">2'-deoxymugineic-acid 2'-dioxygenase-like</fullName>
    </submittedName>
</protein>
<dbReference type="InterPro" id="IPR050295">
    <property type="entry name" value="Plant_2OG-oxidoreductases"/>
</dbReference>
<dbReference type="SUPFAM" id="SSF51197">
    <property type="entry name" value="Clavaminate synthase-like"/>
    <property type="match status" value="1"/>
</dbReference>
<proteinExistence type="predicted"/>
<keyword evidence="1" id="KW-0479">Metal-binding</keyword>
<feature type="domain" description="Fe2OG dioxygenase" evidence="4">
    <location>
        <begin position="21"/>
        <end position="123"/>
    </location>
</feature>
<dbReference type="InterPro" id="IPR005123">
    <property type="entry name" value="Oxoglu/Fe-dep_dioxygenase_dom"/>
</dbReference>
<organism evidence="5 6">
    <name type="scientific">Pyrus ussuriensis x Pyrus communis</name>
    <dbReference type="NCBI Taxonomy" id="2448454"/>
    <lineage>
        <taxon>Eukaryota</taxon>
        <taxon>Viridiplantae</taxon>
        <taxon>Streptophyta</taxon>
        <taxon>Embryophyta</taxon>
        <taxon>Tracheophyta</taxon>
        <taxon>Spermatophyta</taxon>
        <taxon>Magnoliopsida</taxon>
        <taxon>eudicotyledons</taxon>
        <taxon>Gunneridae</taxon>
        <taxon>Pentapetalae</taxon>
        <taxon>rosids</taxon>
        <taxon>fabids</taxon>
        <taxon>Rosales</taxon>
        <taxon>Rosaceae</taxon>
        <taxon>Amygdaloideae</taxon>
        <taxon>Maleae</taxon>
        <taxon>Pyrus</taxon>
    </lineage>
</organism>
<evidence type="ECO:0000259" key="4">
    <source>
        <dbReference type="PROSITE" id="PS51471"/>
    </source>
</evidence>
<dbReference type="Gene3D" id="2.60.120.330">
    <property type="entry name" value="B-lactam Antibiotic, Isopenicillin N Synthase, Chain"/>
    <property type="match status" value="1"/>
</dbReference>
<evidence type="ECO:0000313" key="6">
    <source>
        <dbReference type="Proteomes" id="UP000327157"/>
    </source>
</evidence>
<dbReference type="Pfam" id="PF03171">
    <property type="entry name" value="2OG-FeII_Oxy"/>
    <property type="match status" value="1"/>
</dbReference>
<dbReference type="PROSITE" id="PS51471">
    <property type="entry name" value="FE2OG_OXY"/>
    <property type="match status" value="1"/>
</dbReference>
<dbReference type="GO" id="GO:0051213">
    <property type="term" value="F:dioxygenase activity"/>
    <property type="evidence" value="ECO:0007669"/>
    <property type="project" value="UniProtKB-KW"/>
</dbReference>
<keyword evidence="5" id="KW-0223">Dioxygenase</keyword>
<keyword evidence="5" id="KW-0560">Oxidoreductase</keyword>
<dbReference type="InterPro" id="IPR044861">
    <property type="entry name" value="IPNS-like_FE2OG_OXY"/>
</dbReference>
<reference evidence="6" key="2">
    <citation type="submission" date="2019-10" db="EMBL/GenBank/DDBJ databases">
        <title>A de novo genome assembly of a pear dwarfing rootstock.</title>
        <authorList>
            <person name="Wang F."/>
            <person name="Wang J."/>
            <person name="Li S."/>
            <person name="Zhang Y."/>
            <person name="Fang M."/>
            <person name="Ma L."/>
            <person name="Zhao Y."/>
            <person name="Jiang S."/>
        </authorList>
    </citation>
    <scope>NUCLEOTIDE SEQUENCE [LARGE SCALE GENOMIC DNA]</scope>
</reference>
<dbReference type="AlphaFoldDB" id="A0A5N5HBJ9"/>
<reference evidence="5 6" key="1">
    <citation type="submission" date="2019-09" db="EMBL/GenBank/DDBJ databases">
        <authorList>
            <person name="Ou C."/>
        </authorList>
    </citation>
    <scope>NUCLEOTIDE SEQUENCE [LARGE SCALE GENOMIC DNA]</scope>
    <source>
        <strain evidence="5">S2</strain>
        <tissue evidence="5">Leaf</tissue>
    </source>
</reference>
<dbReference type="GO" id="GO:0031418">
    <property type="term" value="F:L-ascorbic acid binding"/>
    <property type="evidence" value="ECO:0007669"/>
    <property type="project" value="UniProtKB-KW"/>
</dbReference>
<keyword evidence="3" id="KW-0408">Iron</keyword>
<comment type="caution">
    <text evidence="5">The sequence shown here is derived from an EMBL/GenBank/DDBJ whole genome shotgun (WGS) entry which is preliminary data.</text>
</comment>
<dbReference type="InterPro" id="IPR027443">
    <property type="entry name" value="IPNS-like_sf"/>
</dbReference>
<keyword evidence="2" id="KW-0847">Vitamin C</keyword>
<reference evidence="5 6" key="3">
    <citation type="submission" date="2019-11" db="EMBL/GenBank/DDBJ databases">
        <title>A de novo genome assembly of a pear dwarfing rootstock.</title>
        <authorList>
            <person name="Wang F."/>
            <person name="Wang J."/>
            <person name="Li S."/>
            <person name="Zhang Y."/>
            <person name="Fang M."/>
            <person name="Ma L."/>
            <person name="Zhao Y."/>
            <person name="Jiang S."/>
        </authorList>
    </citation>
    <scope>NUCLEOTIDE SEQUENCE [LARGE SCALE GENOMIC DNA]</scope>
    <source>
        <strain evidence="5">S2</strain>
        <tissue evidence="5">Leaf</tissue>
    </source>
</reference>
<gene>
    <name evidence="5" type="ORF">D8674_025012</name>
</gene>
<keyword evidence="6" id="KW-1185">Reference proteome</keyword>